<dbReference type="PANTHER" id="PTHR30204">
    <property type="entry name" value="REDOX-CYCLING DRUG-SENSING TRANSCRIPTIONAL ACTIVATOR SOXR"/>
    <property type="match status" value="1"/>
</dbReference>
<dbReference type="RefSeq" id="WP_160209862.1">
    <property type="nucleotide sequence ID" value="NZ_CAMUSJ010000058.1"/>
</dbReference>
<dbReference type="InterPro" id="IPR047057">
    <property type="entry name" value="MerR_fam"/>
</dbReference>
<dbReference type="InterPro" id="IPR009061">
    <property type="entry name" value="DNA-bd_dom_put_sf"/>
</dbReference>
<dbReference type="EMBL" id="VIQT01000024">
    <property type="protein sequence ID" value="NDO40794.1"/>
    <property type="molecule type" value="Genomic_DNA"/>
</dbReference>
<evidence type="ECO:0000256" key="1">
    <source>
        <dbReference type="ARBA" id="ARBA00022491"/>
    </source>
</evidence>
<keyword evidence="3" id="KW-0238">DNA-binding</keyword>
<dbReference type="PANTHER" id="PTHR30204:SF69">
    <property type="entry name" value="MERR-FAMILY TRANSCRIPTIONAL REGULATOR"/>
    <property type="match status" value="1"/>
</dbReference>
<evidence type="ECO:0000313" key="8">
    <source>
        <dbReference type="Proteomes" id="UP000446348"/>
    </source>
</evidence>
<evidence type="ECO:0000313" key="6">
    <source>
        <dbReference type="EMBL" id="NBI79068.1"/>
    </source>
</evidence>
<dbReference type="GO" id="GO:0003677">
    <property type="term" value="F:DNA binding"/>
    <property type="evidence" value="ECO:0007669"/>
    <property type="project" value="UniProtKB-KW"/>
</dbReference>
<dbReference type="OrthoDB" id="6160at2"/>
<dbReference type="GO" id="GO:0003700">
    <property type="term" value="F:DNA-binding transcription factor activity"/>
    <property type="evidence" value="ECO:0007669"/>
    <property type="project" value="InterPro"/>
</dbReference>
<dbReference type="EMBL" id="QXWZ01000015">
    <property type="protein sequence ID" value="NBI79068.1"/>
    <property type="molecule type" value="Genomic_DNA"/>
</dbReference>
<dbReference type="Proteomes" id="UP000446348">
    <property type="component" value="Unassembled WGS sequence"/>
</dbReference>
<accession>A0A845RJG5</accession>
<proteinExistence type="predicted"/>
<keyword evidence="2" id="KW-0805">Transcription regulation</keyword>
<dbReference type="Proteomes" id="UP000462501">
    <property type="component" value="Unassembled WGS sequence"/>
</dbReference>
<dbReference type="AlphaFoldDB" id="A0A845RJG5"/>
<dbReference type="InterPro" id="IPR000551">
    <property type="entry name" value="MerR-type_HTH_dom"/>
</dbReference>
<protein>
    <submittedName>
        <fullName evidence="6">MerR family transcriptional regulator</fullName>
    </submittedName>
</protein>
<dbReference type="Pfam" id="PF00376">
    <property type="entry name" value="MerR"/>
    <property type="match status" value="1"/>
</dbReference>
<reference evidence="7 9" key="2">
    <citation type="submission" date="2019-06" db="EMBL/GenBank/DDBJ databases">
        <title>Draft genome sequences of 15 bacterial species constituting the stable defined intestinal microbiota of the GM15 gnotobiotic mouse model.</title>
        <authorList>
            <person name="Elie C."/>
            <person name="Mathieu A."/>
            <person name="Saliou A."/>
            <person name="Darnaud M."/>
            <person name="Leulier F."/>
            <person name="Tamellini A."/>
        </authorList>
    </citation>
    <scope>NUCLEOTIDE SEQUENCE [LARGE SCALE GENOMIC DNA]</scope>
    <source>
        <strain evidence="7 9">JM4-15</strain>
    </source>
</reference>
<name>A0A845RJG5_9FIRM</name>
<keyword evidence="4" id="KW-0804">Transcription</keyword>
<evidence type="ECO:0000256" key="4">
    <source>
        <dbReference type="ARBA" id="ARBA00023163"/>
    </source>
</evidence>
<organism evidence="6 8">
    <name type="scientific">Anaerotruncus colihominis</name>
    <dbReference type="NCBI Taxonomy" id="169435"/>
    <lineage>
        <taxon>Bacteria</taxon>
        <taxon>Bacillati</taxon>
        <taxon>Bacillota</taxon>
        <taxon>Clostridia</taxon>
        <taxon>Eubacteriales</taxon>
        <taxon>Oscillospiraceae</taxon>
        <taxon>Anaerotruncus</taxon>
    </lineage>
</organism>
<dbReference type="Gene3D" id="1.10.1660.10">
    <property type="match status" value="1"/>
</dbReference>
<evidence type="ECO:0000313" key="7">
    <source>
        <dbReference type="EMBL" id="NDO40794.1"/>
    </source>
</evidence>
<feature type="domain" description="HTH merR-type" evidence="5">
    <location>
        <begin position="7"/>
        <end position="73"/>
    </location>
</feature>
<dbReference type="SUPFAM" id="SSF46955">
    <property type="entry name" value="Putative DNA-binding domain"/>
    <property type="match status" value="1"/>
</dbReference>
<reference evidence="6 8" key="1">
    <citation type="submission" date="2018-08" db="EMBL/GenBank/DDBJ databases">
        <title>Murine metabolic-syndrome-specific gut microbial biobank.</title>
        <authorList>
            <person name="Liu C."/>
        </authorList>
    </citation>
    <scope>NUCLEOTIDE SEQUENCE [LARGE SCALE GENOMIC DNA]</scope>
    <source>
        <strain evidence="6 8">X69</strain>
    </source>
</reference>
<evidence type="ECO:0000256" key="3">
    <source>
        <dbReference type="ARBA" id="ARBA00023125"/>
    </source>
</evidence>
<sequence>MKKDDCIAAVARLFGVAPSALRYWDRIGLVRFERDEQNNYRRPCIQTMLDISNVLLFRRLSIPLRDIRSLPDMDAGHLDTLLVENEQKLSAQIDELENAIEHIRAMRSAIARLDRLRTSAIAPVHDQLPAIRPFSFEDEASVQTYVYDVHESGIVISRGSTPAYGIFCPSDTGLRSDALKQRDDTPRNYLYGLLRVLSDDPAQNSAADFAAAAQAAGYSAGALYGRFIVSAHEESALYDYYEAWLDIG</sequence>
<evidence type="ECO:0000256" key="2">
    <source>
        <dbReference type="ARBA" id="ARBA00023015"/>
    </source>
</evidence>
<comment type="caution">
    <text evidence="6">The sequence shown here is derived from an EMBL/GenBank/DDBJ whole genome shotgun (WGS) entry which is preliminary data.</text>
</comment>
<keyword evidence="1" id="KW-0678">Repressor</keyword>
<evidence type="ECO:0000313" key="9">
    <source>
        <dbReference type="Proteomes" id="UP000462501"/>
    </source>
</evidence>
<dbReference type="CDD" id="cd00592">
    <property type="entry name" value="HTH_MerR-like"/>
    <property type="match status" value="1"/>
</dbReference>
<dbReference type="SMART" id="SM00422">
    <property type="entry name" value="HTH_MERR"/>
    <property type="match status" value="1"/>
</dbReference>
<gene>
    <name evidence="6" type="ORF">D3Z39_09320</name>
    <name evidence="7" type="ORF">FMM72_16540</name>
</gene>
<dbReference type="PROSITE" id="PS50937">
    <property type="entry name" value="HTH_MERR_2"/>
    <property type="match status" value="1"/>
</dbReference>
<evidence type="ECO:0000259" key="5">
    <source>
        <dbReference type="PROSITE" id="PS50937"/>
    </source>
</evidence>